<feature type="compositionally biased region" description="Polar residues" evidence="1">
    <location>
        <begin position="1173"/>
        <end position="1196"/>
    </location>
</feature>
<reference evidence="2" key="1">
    <citation type="journal article" date="2023" name="Plant J.">
        <title>Genome sequences and population genomics provide insights into the demographic history, inbreeding, and mutation load of two 'living fossil' tree species of Dipteronia.</title>
        <authorList>
            <person name="Feng Y."/>
            <person name="Comes H.P."/>
            <person name="Chen J."/>
            <person name="Zhu S."/>
            <person name="Lu R."/>
            <person name="Zhang X."/>
            <person name="Li P."/>
            <person name="Qiu J."/>
            <person name="Olsen K.M."/>
            <person name="Qiu Y."/>
        </authorList>
    </citation>
    <scope>NUCLEOTIDE SEQUENCE</scope>
    <source>
        <strain evidence="2">KIB01</strain>
    </source>
</reference>
<feature type="compositionally biased region" description="Polar residues" evidence="1">
    <location>
        <begin position="626"/>
        <end position="640"/>
    </location>
</feature>
<feature type="compositionally biased region" description="Low complexity" evidence="1">
    <location>
        <begin position="318"/>
        <end position="327"/>
    </location>
</feature>
<feature type="region of interest" description="Disordered" evidence="1">
    <location>
        <begin position="318"/>
        <end position="346"/>
    </location>
</feature>
<feature type="region of interest" description="Disordered" evidence="1">
    <location>
        <begin position="488"/>
        <end position="517"/>
    </location>
</feature>
<comment type="caution">
    <text evidence="2">The sequence shown here is derived from an EMBL/GenBank/DDBJ whole genome shotgun (WGS) entry which is preliminary data.</text>
</comment>
<protein>
    <recommendedName>
        <fullName evidence="4">Nuclear pore complex protein NUP1</fullName>
    </recommendedName>
</protein>
<keyword evidence="3" id="KW-1185">Reference proteome</keyword>
<feature type="compositionally biased region" description="Basic residues" evidence="1">
    <location>
        <begin position="1287"/>
        <end position="1299"/>
    </location>
</feature>
<evidence type="ECO:0008006" key="4">
    <source>
        <dbReference type="Google" id="ProtNLM"/>
    </source>
</evidence>
<dbReference type="PANTHER" id="PTHR33416">
    <property type="entry name" value="NUCLEAR PORE COMPLEX PROTEIN NUP1"/>
    <property type="match status" value="1"/>
</dbReference>
<feature type="region of interest" description="Disordered" evidence="1">
    <location>
        <begin position="1173"/>
        <end position="1198"/>
    </location>
</feature>
<evidence type="ECO:0000313" key="2">
    <source>
        <dbReference type="EMBL" id="KAK2634541.1"/>
    </source>
</evidence>
<dbReference type="PANTHER" id="PTHR33416:SF20">
    <property type="entry name" value="NUCLEAR PORE COMPLEX PROTEIN NUP1"/>
    <property type="match status" value="1"/>
</dbReference>
<proteinExistence type="predicted"/>
<name>A0AAD9TEL3_9ROSI</name>
<feature type="region of interest" description="Disordered" evidence="1">
    <location>
        <begin position="1"/>
        <end position="42"/>
    </location>
</feature>
<organism evidence="2 3">
    <name type="scientific">Dipteronia dyeriana</name>
    <dbReference type="NCBI Taxonomy" id="168575"/>
    <lineage>
        <taxon>Eukaryota</taxon>
        <taxon>Viridiplantae</taxon>
        <taxon>Streptophyta</taxon>
        <taxon>Embryophyta</taxon>
        <taxon>Tracheophyta</taxon>
        <taxon>Spermatophyta</taxon>
        <taxon>Magnoliopsida</taxon>
        <taxon>eudicotyledons</taxon>
        <taxon>Gunneridae</taxon>
        <taxon>Pentapetalae</taxon>
        <taxon>rosids</taxon>
        <taxon>malvids</taxon>
        <taxon>Sapindales</taxon>
        <taxon>Sapindaceae</taxon>
        <taxon>Hippocastanoideae</taxon>
        <taxon>Acereae</taxon>
        <taxon>Dipteronia</taxon>
    </lineage>
</organism>
<dbReference type="GO" id="GO:0016973">
    <property type="term" value="P:poly(A)+ mRNA export from nucleus"/>
    <property type="evidence" value="ECO:0007669"/>
    <property type="project" value="TreeGrafter"/>
</dbReference>
<accession>A0AAD9TEL3</accession>
<gene>
    <name evidence="2" type="ORF">Ddye_029333</name>
</gene>
<feature type="compositionally biased region" description="Low complexity" evidence="1">
    <location>
        <begin position="23"/>
        <end position="42"/>
    </location>
</feature>
<dbReference type="GO" id="GO:0005635">
    <property type="term" value="C:nuclear envelope"/>
    <property type="evidence" value="ECO:0007669"/>
    <property type="project" value="TreeGrafter"/>
</dbReference>
<feature type="region of interest" description="Disordered" evidence="1">
    <location>
        <begin position="1269"/>
        <end position="1299"/>
    </location>
</feature>
<dbReference type="Proteomes" id="UP001280121">
    <property type="component" value="Unassembled WGS sequence"/>
</dbReference>
<sequence length="1299" mass="134161">MATAREEGDFGAGGKFRKRPFKRTTQTTPYDRPTTILRNSPNINVNNNNGWLSKLVDPAQKLIISSAHRLFGSVFRKRLAPPPPPPTVELEANHEANEINQELVSTDCPGVQGAINGHDDPYDTSVRGLTELEQILKQKTFTRSEIDRLTALLHSKTDDMPVGSEQKRLEVIPSKSLVSHDRMETSLSTPIKENGSGNQLISMPVVRSSALDEDVSSPAELAKYYMGSRPSNVSPSTLGLRSQAFKEESTLMSKRPFFVSSPSMSLVPRSSGLVGASENGFVTPRSRGRSAIYNMARTPYSRLPSTTTLKGAGSSFASFAGPSSSQSTLEKNGSKQGTLKRRSSVLDSDIGSVGPIRRIRQKPNLLNSKSTSLAASGSCLSMRGTVASDAVQQPSSSMQKPLLLGDAKSFTKVLMENKDSSIPITSFTPVPSKSSEMASKILHQLDMLVSPRDKSPMKLSPSMLRGPALKSLENVDPSMLLENVQDNNKLDGSAHSSLPDVRYSTSQKRDKVEENGPTKFISSFDKLVPAMNGAEAASNHKDDVAAIKTADSALTNSNSCPQKKRAFQMSAHEDYLDLDDDDFFSGAVSIPLAEGREKLGASEMENKTVAAEATRVEKPSALSEVTPPSSLSSKTSDLVTSGGSMIAGKSSAFSFTAAPSPRMTPQLALATTASTLTSNKAASPNETNASPLFNFGGKVASPKESNDVSLTFNTSTENVNKIPQFTGVPSSSVVSEFPAAKFGASFNPKLGTSISPAFVADAAVDPIPKGPESDKADQKSIPEDGVVFRTPETAIPAAASTSASAPSIFSIGIAANSSSLNNGTLASSPSVISSTMSPLASNTFTSQNFFNSSTTAVSTTDSIAASITTTSATTTLTAAPIFNFGSSAVLSTSVSPLSATFGVESTEPKTKDAIFGNSTSTPVGGTSAFTTEQSNIFNGTSPAITGTGSSIFGSTLSAVTSTESNISDGVSPPVTIAGGVFGGISPITGTGSSIFGFSAGGSSAAGFSAGGSSAATSQSLFSNSFTAGNAHASGTGNNGVVTSTQTMPVQFGSSATSSSFGLAGNPGFSSSSSPFGSSISAAKPLSSAPSFGLNSATSLSEANSGSGTTPSVFGSSWQAPKSASLFGSTTSSPFQFSTSASSVATSSSPVFGSSTGAPSGSLFPFTSAAAPSSQPAFGNPSSVNPFGTAPSNNNDQIGMEDSMAEDTIQALSPTVPAFGLQPMTPAASGFGFTMPAQPSPFQFSSQQNVANAQNSTLFQSSNSLEFNAPAAGGSFSLGSGGGDKSNRRIVKIKNKQRRK</sequence>
<dbReference type="EMBL" id="JANJYI010000009">
    <property type="protein sequence ID" value="KAK2634541.1"/>
    <property type="molecule type" value="Genomic_DNA"/>
</dbReference>
<evidence type="ECO:0000313" key="3">
    <source>
        <dbReference type="Proteomes" id="UP001280121"/>
    </source>
</evidence>
<feature type="compositionally biased region" description="Basic and acidic residues" evidence="1">
    <location>
        <begin position="507"/>
        <end position="516"/>
    </location>
</feature>
<evidence type="ECO:0000256" key="1">
    <source>
        <dbReference type="SAM" id="MobiDB-lite"/>
    </source>
</evidence>
<feature type="region of interest" description="Disordered" evidence="1">
    <location>
        <begin position="612"/>
        <end position="640"/>
    </location>
</feature>
<dbReference type="GO" id="GO:0071763">
    <property type="term" value="P:nuclear membrane organization"/>
    <property type="evidence" value="ECO:0007669"/>
    <property type="project" value="TreeGrafter"/>
</dbReference>
<feature type="compositionally biased region" description="Polar residues" evidence="1">
    <location>
        <begin position="328"/>
        <end position="337"/>
    </location>
</feature>